<dbReference type="Pfam" id="PF00643">
    <property type="entry name" value="zf-B_box"/>
    <property type="match status" value="1"/>
</dbReference>
<feature type="domain" description="B box-type" evidence="9">
    <location>
        <begin position="16"/>
        <end position="63"/>
    </location>
</feature>
<dbReference type="InterPro" id="IPR010402">
    <property type="entry name" value="CCT_domain"/>
</dbReference>
<evidence type="ECO:0000256" key="3">
    <source>
        <dbReference type="ARBA" id="ARBA00022723"/>
    </source>
</evidence>
<sequence length="346" mass="37705">MGIGGEFLTGEPGWPGPTQPCSSCKRAATTLFCRVDSDFMCLACDEDIHRPNKLASMHNRVRLCEVCEQAPATVTCQADAAALCSSCDADIHAVNPLAGRHHRLPIQPLHGLHLGAPSLLSLLLPPPYLPEDASVPEDPAGDVCEMVKPGVDALFDGPYLELDFGNPGRLDISGIDRRVPDHAKANSAPVDLPQEKCFHVDLIDRSAKPAGLLCLPAHSSNQTVSLPWQDFGVVPHESGLPRSQAYLGSSVGGEAARPSHEIQATPLSKMDREARVLRYKEKRKNRKFEKTIRYASRKAYAETRPRIRGRFVKRSQIEGDEVVDSIDGPCPSDFLVDSEFGVVPTF</sequence>
<evidence type="ECO:0000256" key="1">
    <source>
        <dbReference type="ARBA" id="ARBA00004123"/>
    </source>
</evidence>
<dbReference type="SMART" id="SM00336">
    <property type="entry name" value="BBOX"/>
    <property type="match status" value="2"/>
</dbReference>
<comment type="caution">
    <text evidence="11">The sequence shown here is derived from an EMBL/GenBank/DDBJ whole genome shotgun (WGS) entry which is preliminary data.</text>
</comment>
<evidence type="ECO:0000256" key="6">
    <source>
        <dbReference type="ARBA" id="ARBA00023242"/>
    </source>
</evidence>
<name>A0AAN7KKZ1_TRANT</name>
<evidence type="ECO:0000313" key="12">
    <source>
        <dbReference type="Proteomes" id="UP001346149"/>
    </source>
</evidence>
<dbReference type="InterPro" id="IPR000315">
    <property type="entry name" value="Znf_B-box"/>
</dbReference>
<dbReference type="CDD" id="cd19821">
    <property type="entry name" value="Bbox1_BBX-like"/>
    <property type="match status" value="2"/>
</dbReference>
<dbReference type="PANTHER" id="PTHR31319">
    <property type="entry name" value="ZINC FINGER PROTEIN CONSTANS-LIKE 4"/>
    <property type="match status" value="1"/>
</dbReference>
<dbReference type="PROSITE" id="PS51017">
    <property type="entry name" value="CCT"/>
    <property type="match status" value="1"/>
</dbReference>
<keyword evidence="12" id="KW-1185">Reference proteome</keyword>
<evidence type="ECO:0000256" key="8">
    <source>
        <dbReference type="PROSITE-ProRule" id="PRU00357"/>
    </source>
</evidence>
<dbReference type="GO" id="GO:0003700">
    <property type="term" value="F:DNA-binding transcription factor activity"/>
    <property type="evidence" value="ECO:0007669"/>
    <property type="project" value="TreeGrafter"/>
</dbReference>
<dbReference type="GO" id="GO:0008270">
    <property type="term" value="F:zinc ion binding"/>
    <property type="evidence" value="ECO:0007669"/>
    <property type="project" value="UniProtKB-KW"/>
</dbReference>
<dbReference type="PANTHER" id="PTHR31319:SF77">
    <property type="entry name" value="ZINC FINGER PROTEIN CONSTANS-LIKE 4"/>
    <property type="match status" value="1"/>
</dbReference>
<dbReference type="InterPro" id="IPR049808">
    <property type="entry name" value="CONSTANS-like_Bbox1"/>
</dbReference>
<dbReference type="GO" id="GO:0005634">
    <property type="term" value="C:nucleus"/>
    <property type="evidence" value="ECO:0007669"/>
    <property type="project" value="UniProtKB-SubCell"/>
</dbReference>
<dbReference type="AlphaFoldDB" id="A0AAN7KKZ1"/>
<evidence type="ECO:0000259" key="9">
    <source>
        <dbReference type="PROSITE" id="PS50119"/>
    </source>
</evidence>
<evidence type="ECO:0000256" key="5">
    <source>
        <dbReference type="ARBA" id="ARBA00022833"/>
    </source>
</evidence>
<keyword evidence="6 8" id="KW-0539">Nucleus</keyword>
<keyword evidence="5" id="KW-0862">Zinc</keyword>
<reference evidence="11 12" key="1">
    <citation type="journal article" date="2023" name="Hortic Res">
        <title>Pangenome of water caltrop reveals structural variations and asymmetric subgenome divergence after allopolyploidization.</title>
        <authorList>
            <person name="Zhang X."/>
            <person name="Chen Y."/>
            <person name="Wang L."/>
            <person name="Yuan Y."/>
            <person name="Fang M."/>
            <person name="Shi L."/>
            <person name="Lu R."/>
            <person name="Comes H.P."/>
            <person name="Ma Y."/>
            <person name="Chen Y."/>
            <person name="Huang G."/>
            <person name="Zhou Y."/>
            <person name="Zheng Z."/>
            <person name="Qiu Y."/>
        </authorList>
    </citation>
    <scope>NUCLEOTIDE SEQUENCE [LARGE SCALE GENOMIC DNA]</scope>
    <source>
        <strain evidence="11">F231</strain>
    </source>
</reference>
<dbReference type="Proteomes" id="UP001346149">
    <property type="component" value="Unassembled WGS sequence"/>
</dbReference>
<comment type="subcellular location">
    <subcellularLocation>
        <location evidence="1 8">Nucleus</location>
    </subcellularLocation>
</comment>
<keyword evidence="3" id="KW-0479">Metal-binding</keyword>
<proteinExistence type="inferred from homology"/>
<dbReference type="Pfam" id="PF06203">
    <property type="entry name" value="CCT"/>
    <property type="match status" value="1"/>
</dbReference>
<accession>A0AAN7KKZ1</accession>
<dbReference type="InterPro" id="IPR045281">
    <property type="entry name" value="CONSTANS-like"/>
</dbReference>
<evidence type="ECO:0000313" key="11">
    <source>
        <dbReference type="EMBL" id="KAK4764920.1"/>
    </source>
</evidence>
<evidence type="ECO:0000259" key="10">
    <source>
        <dbReference type="PROSITE" id="PS51017"/>
    </source>
</evidence>
<dbReference type="PROSITE" id="PS50119">
    <property type="entry name" value="ZF_BBOX"/>
    <property type="match status" value="2"/>
</dbReference>
<comment type="similarity">
    <text evidence="2">Belongs to the CONSTANS family.</text>
</comment>
<evidence type="ECO:0000256" key="4">
    <source>
        <dbReference type="ARBA" id="ARBA00022771"/>
    </source>
</evidence>
<dbReference type="GO" id="GO:0009909">
    <property type="term" value="P:regulation of flower development"/>
    <property type="evidence" value="ECO:0007669"/>
    <property type="project" value="InterPro"/>
</dbReference>
<organism evidence="11 12">
    <name type="scientific">Trapa natans</name>
    <name type="common">Water chestnut</name>
    <dbReference type="NCBI Taxonomy" id="22666"/>
    <lineage>
        <taxon>Eukaryota</taxon>
        <taxon>Viridiplantae</taxon>
        <taxon>Streptophyta</taxon>
        <taxon>Embryophyta</taxon>
        <taxon>Tracheophyta</taxon>
        <taxon>Spermatophyta</taxon>
        <taxon>Magnoliopsida</taxon>
        <taxon>eudicotyledons</taxon>
        <taxon>Gunneridae</taxon>
        <taxon>Pentapetalae</taxon>
        <taxon>rosids</taxon>
        <taxon>malvids</taxon>
        <taxon>Myrtales</taxon>
        <taxon>Lythraceae</taxon>
        <taxon>Trapa</taxon>
    </lineage>
</organism>
<feature type="domain" description="B box-type" evidence="9">
    <location>
        <begin position="59"/>
        <end position="106"/>
    </location>
</feature>
<keyword evidence="4 7" id="KW-0863">Zinc-finger</keyword>
<gene>
    <name evidence="11" type="ORF">SAY86_026010</name>
</gene>
<dbReference type="EMBL" id="JAXQNO010000023">
    <property type="protein sequence ID" value="KAK4764920.1"/>
    <property type="molecule type" value="Genomic_DNA"/>
</dbReference>
<protein>
    <submittedName>
        <fullName evidence="11">Uncharacterized protein</fullName>
    </submittedName>
</protein>
<evidence type="ECO:0000256" key="2">
    <source>
        <dbReference type="ARBA" id="ARBA00010024"/>
    </source>
</evidence>
<feature type="domain" description="CCT" evidence="10">
    <location>
        <begin position="272"/>
        <end position="314"/>
    </location>
</feature>
<evidence type="ECO:0000256" key="7">
    <source>
        <dbReference type="PROSITE-ProRule" id="PRU00024"/>
    </source>
</evidence>